<keyword evidence="3" id="KW-0520">NAD</keyword>
<comment type="caution">
    <text evidence="6">The sequence shown here is derived from an EMBL/GenBank/DDBJ whole genome shotgun (WGS) entry which is preliminary data.</text>
</comment>
<dbReference type="PANTHER" id="PTHR11496:SF102">
    <property type="entry name" value="ALCOHOL DEHYDROGENASE 4"/>
    <property type="match status" value="1"/>
</dbReference>
<evidence type="ECO:0000259" key="5">
    <source>
        <dbReference type="Pfam" id="PF25137"/>
    </source>
</evidence>
<dbReference type="FunFam" id="1.20.1090.10:FF:000001">
    <property type="entry name" value="Aldehyde-alcohol dehydrogenase"/>
    <property type="match status" value="1"/>
</dbReference>
<dbReference type="AlphaFoldDB" id="A0A1U7M1I5"/>
<evidence type="ECO:0000256" key="3">
    <source>
        <dbReference type="ARBA" id="ARBA00023027"/>
    </source>
</evidence>
<dbReference type="SUPFAM" id="SSF56796">
    <property type="entry name" value="Dehydroquinate synthase-like"/>
    <property type="match status" value="1"/>
</dbReference>
<keyword evidence="7" id="KW-1185">Reference proteome</keyword>
<comment type="similarity">
    <text evidence="1">Belongs to the iron-containing alcohol dehydrogenase family.</text>
</comment>
<feature type="domain" description="Alcohol dehydrogenase iron-type/glycerol dehydrogenase GldA" evidence="4">
    <location>
        <begin position="8"/>
        <end position="157"/>
    </location>
</feature>
<name>A0A1U7M1I5_9FIRM</name>
<dbReference type="Pfam" id="PF00465">
    <property type="entry name" value="Fe-ADH"/>
    <property type="match status" value="1"/>
</dbReference>
<keyword evidence="2" id="KW-0560">Oxidoreductase</keyword>
<dbReference type="InterPro" id="IPR001670">
    <property type="entry name" value="ADH_Fe/GldA"/>
</dbReference>
<dbReference type="EMBL" id="MJIH01000001">
    <property type="protein sequence ID" value="OLR65535.1"/>
    <property type="molecule type" value="Genomic_DNA"/>
</dbReference>
<dbReference type="Gene3D" id="3.40.50.1970">
    <property type="match status" value="1"/>
</dbReference>
<dbReference type="GO" id="GO:0004022">
    <property type="term" value="F:alcohol dehydrogenase (NAD+) activity"/>
    <property type="evidence" value="ECO:0007669"/>
    <property type="project" value="TreeGrafter"/>
</dbReference>
<dbReference type="InterPro" id="IPR039697">
    <property type="entry name" value="Alcohol_dehydrogenase_Fe"/>
</dbReference>
<dbReference type="FunFam" id="3.40.50.1970:FF:000003">
    <property type="entry name" value="Alcohol dehydrogenase, iron-containing"/>
    <property type="match status" value="1"/>
</dbReference>
<dbReference type="Gene3D" id="1.20.1090.10">
    <property type="entry name" value="Dehydroquinate synthase-like - alpha domain"/>
    <property type="match status" value="1"/>
</dbReference>
<dbReference type="PROSITE" id="PS00913">
    <property type="entry name" value="ADH_IRON_1"/>
    <property type="match status" value="1"/>
</dbReference>
<evidence type="ECO:0000259" key="4">
    <source>
        <dbReference type="Pfam" id="PF00465"/>
    </source>
</evidence>
<evidence type="ECO:0000256" key="1">
    <source>
        <dbReference type="ARBA" id="ARBA00007358"/>
    </source>
</evidence>
<dbReference type="STRING" id="1465756.BIV18_08415"/>
<evidence type="ECO:0000313" key="7">
    <source>
        <dbReference type="Proteomes" id="UP000187166"/>
    </source>
</evidence>
<gene>
    <name evidence="6" type="ORF">BIV18_08415</name>
</gene>
<dbReference type="InterPro" id="IPR018211">
    <property type="entry name" value="ADH_Fe_CS"/>
</dbReference>
<organism evidence="6 7">
    <name type="scientific">Peptoniphilus porci</name>
    <dbReference type="NCBI Taxonomy" id="2652280"/>
    <lineage>
        <taxon>Bacteria</taxon>
        <taxon>Bacillati</taxon>
        <taxon>Bacillota</taxon>
        <taxon>Tissierellia</taxon>
        <taxon>Tissierellales</taxon>
        <taxon>Peptoniphilaceae</taxon>
        <taxon>Peptoniphilus</taxon>
    </lineage>
</organism>
<dbReference type="Proteomes" id="UP000187166">
    <property type="component" value="Unassembled WGS sequence"/>
</dbReference>
<dbReference type="InterPro" id="IPR056798">
    <property type="entry name" value="ADH_Fe_C"/>
</dbReference>
<dbReference type="Pfam" id="PF25137">
    <property type="entry name" value="ADH_Fe_C"/>
    <property type="match status" value="1"/>
</dbReference>
<protein>
    <submittedName>
        <fullName evidence="6">Propanediol utilization protein</fullName>
    </submittedName>
</protein>
<accession>A0A1U7M1I5</accession>
<evidence type="ECO:0000313" key="6">
    <source>
        <dbReference type="EMBL" id="OLR65535.1"/>
    </source>
</evidence>
<sequence>MKKLKNGTEIVFGAKALSVLQKFENKKVLIMTDSFISNSVLMNTLLRNIKSSNKVIIYDKVNPDPTLDLVGEALTIFIKENVDILIGFGGGSSIDSSKGVIYFGNEVLKKDIYFVAVPTTSGTGSEVTSVAVIKDNDTHIKHLLQSDNMLPNLAILDSALLKELPRKIIANTGIDVLTHALEAYVGKNRSSFSDALSEKAGELVVKYLYRSFLKNRDVEAKEEMHLASMMAGMSFEEAGLGINHAIAHQIGALFYLPHGLCNGLILNEVIDYNAKDKKIKSRYANFARKIGISNAKTDDESLNSLKQFINTLQRIMNMPKNLSECNVEREKVLREMETLTTNALKDNCMKTAPKSITKGEIKEIIEKIY</sequence>
<dbReference type="PANTHER" id="PTHR11496">
    <property type="entry name" value="ALCOHOL DEHYDROGENASE"/>
    <property type="match status" value="1"/>
</dbReference>
<dbReference type="GO" id="GO:0046872">
    <property type="term" value="F:metal ion binding"/>
    <property type="evidence" value="ECO:0007669"/>
    <property type="project" value="InterPro"/>
</dbReference>
<reference evidence="6 7" key="1">
    <citation type="journal article" date="2016" name="Appl. Environ. Microbiol.">
        <title>Function and Phylogeny of Bacterial Butyryl Coenzyme A:Acetate Transferases and Their Diversity in the Proximal Colon of Swine.</title>
        <authorList>
            <person name="Trachsel J."/>
            <person name="Bayles D.O."/>
            <person name="Looft T."/>
            <person name="Levine U.Y."/>
            <person name="Allen H.K."/>
        </authorList>
    </citation>
    <scope>NUCLEOTIDE SEQUENCE [LARGE SCALE GENOMIC DNA]</scope>
    <source>
        <strain evidence="6 7">35-6-1</strain>
    </source>
</reference>
<feature type="domain" description="Fe-containing alcohol dehydrogenase-like C-terminal" evidence="5">
    <location>
        <begin position="170"/>
        <end position="369"/>
    </location>
</feature>
<proteinExistence type="inferred from homology"/>
<evidence type="ECO:0000256" key="2">
    <source>
        <dbReference type="ARBA" id="ARBA00023002"/>
    </source>
</evidence>